<keyword evidence="3" id="KW-1185">Reference proteome</keyword>
<evidence type="ECO:0000313" key="3">
    <source>
        <dbReference type="Proteomes" id="UP000838686"/>
    </source>
</evidence>
<feature type="transmembrane region" description="Helical" evidence="1">
    <location>
        <begin position="168"/>
        <end position="191"/>
    </location>
</feature>
<feature type="transmembrane region" description="Helical" evidence="1">
    <location>
        <begin position="57"/>
        <end position="76"/>
    </location>
</feature>
<protein>
    <recommendedName>
        <fullName evidence="4">ABC transporter permease</fullName>
    </recommendedName>
</protein>
<feature type="transmembrane region" description="Helical" evidence="1">
    <location>
        <begin position="20"/>
        <end position="37"/>
    </location>
</feature>
<keyword evidence="1" id="KW-1133">Transmembrane helix</keyword>
<evidence type="ECO:0008006" key="4">
    <source>
        <dbReference type="Google" id="ProtNLM"/>
    </source>
</evidence>
<feature type="transmembrane region" description="Helical" evidence="1">
    <location>
        <begin position="259"/>
        <end position="279"/>
    </location>
</feature>
<dbReference type="EMBL" id="CAKMMF010000023">
    <property type="protein sequence ID" value="CAH1214478.1"/>
    <property type="molecule type" value="Genomic_DNA"/>
</dbReference>
<reference evidence="2" key="1">
    <citation type="submission" date="2022-01" db="EMBL/GenBank/DDBJ databases">
        <authorList>
            <person name="Criscuolo A."/>
        </authorList>
    </citation>
    <scope>NUCLEOTIDE SEQUENCE</scope>
    <source>
        <strain evidence="2">CIP111893</strain>
    </source>
</reference>
<dbReference type="RefSeq" id="WP_236344163.1">
    <property type="nucleotide sequence ID" value="NZ_CAKMMF010000023.1"/>
</dbReference>
<feature type="transmembrane region" description="Helical" evidence="1">
    <location>
        <begin position="226"/>
        <end position="247"/>
    </location>
</feature>
<name>A0ABN8GUG3_9BACL</name>
<gene>
    <name evidence="2" type="ORF">PAECIP111893_03804</name>
</gene>
<sequence>MSKQGLIYRNELRLLNRNPFLILPFVVLLLCWGYVIFSYENQSVHYEELAAEFYNNFQWIMLIGLLLAGLLAVYMAGKDHESEFEHVVVTYKVKNTEWVAGKWLVAQTYGLCLTSMTLLIQGVWFLNGSMGMEEWIRNLAYVCVQMEGAIFFIISCGFLFAALIRNMIAYICIPALLGIAFLAQANSYGFALVNPRFNLLTPYDSMYIASPYDSIWGIHGVFDEALLHQLAVFLLGVIILFAAILLFRPHRSLRIEKRMLMTLIIILMLPAILVGGIRYEHYDRALEQFMDTGQRYMSKGANGESLFYTMPEDRPKYPFAMERTQLNVYFPSENWMKVDSQLTIAYNGDVPINDVSLTLHHQLAVTDCSSHVQLSCSRDNDGIRIHFHDAIEPDARIDLNLDYEGNIGQFRFDGLLQHAFVESDRIYLPKEAGWYPLIGERHLVESVRARDDRYVQFEVRNGELAEDYPTEFDVTIMGQEIGIPMALTIPRAKDGSYKGATQYGLSLIGGNLEEASVGQTRIVGHPEVLDGARKTTELYQESWSYMEGWLGVPIAPKVIYILDDDYQDRTRVMPSREFYAWSVYDIGYVDASFMPYRLVANLINEIGSYGDDVSVLQRAMIWVLLDHSGIETGYGQFGDWYAAEGRYATHEQKPKGADKLSHYEEVGKEQFRQAVKYLFLHYEGLEDKAEFKLEAALTAYEGAASQ</sequence>
<evidence type="ECO:0000313" key="2">
    <source>
        <dbReference type="EMBL" id="CAH1214478.1"/>
    </source>
</evidence>
<feature type="transmembrane region" description="Helical" evidence="1">
    <location>
        <begin position="139"/>
        <end position="161"/>
    </location>
</feature>
<evidence type="ECO:0000256" key="1">
    <source>
        <dbReference type="SAM" id="Phobius"/>
    </source>
</evidence>
<keyword evidence="1" id="KW-0812">Transmembrane</keyword>
<feature type="transmembrane region" description="Helical" evidence="1">
    <location>
        <begin position="104"/>
        <end position="127"/>
    </location>
</feature>
<accession>A0ABN8GUG3</accession>
<comment type="caution">
    <text evidence="2">The sequence shown here is derived from an EMBL/GenBank/DDBJ whole genome shotgun (WGS) entry which is preliminary data.</text>
</comment>
<organism evidence="2 3">
    <name type="scientific">Paenibacillus plantiphilus</name>
    <dbReference type="NCBI Taxonomy" id="2905650"/>
    <lineage>
        <taxon>Bacteria</taxon>
        <taxon>Bacillati</taxon>
        <taxon>Bacillota</taxon>
        <taxon>Bacilli</taxon>
        <taxon>Bacillales</taxon>
        <taxon>Paenibacillaceae</taxon>
        <taxon>Paenibacillus</taxon>
    </lineage>
</organism>
<proteinExistence type="predicted"/>
<keyword evidence="1" id="KW-0472">Membrane</keyword>
<dbReference type="Proteomes" id="UP000838686">
    <property type="component" value="Unassembled WGS sequence"/>
</dbReference>